<keyword evidence="2" id="KW-1185">Reference proteome</keyword>
<dbReference type="EMBL" id="JX181829">
    <property type="protein sequence ID" value="AFU64398.1"/>
    <property type="molecule type" value="Genomic_DNA"/>
</dbReference>
<reference evidence="1 2" key="1">
    <citation type="submission" date="2012-06" db="EMBL/GenBank/DDBJ databases">
        <title>Bacteriophages quickly and effectively reduce contamination of various foods with Salmonella.</title>
        <authorList>
            <person name="Woolston J."/>
            <person name="Parks A.R."/>
            <person name="Hanna L.F."/>
            <person name="Charbonneau D."/>
            <person name="Sulakvelidze A."/>
        </authorList>
    </citation>
    <scope>NUCLEOTIDE SEQUENCE [LARGE SCALE GENOMIC DNA]</scope>
    <source>
        <strain evidence="1">SKML-39</strain>
    </source>
</reference>
<accession>K4I3J0</accession>
<sequence>MKKLILAVALLGASFSAVSAPPVITGVSTNGVYAFKAYGQDLVLYKNGKMIERCVADGVNRGIDNQGSPFILDFYACSNGTKTFGVKTFGNVADGGWGFMIETRNRRPVTTIEEEFLISVGGGSL</sequence>
<evidence type="ECO:0000313" key="2">
    <source>
        <dbReference type="Proteomes" id="UP000007005"/>
    </source>
</evidence>
<organism evidence="1 2">
    <name type="scientific">Salmonella phage SKML-39</name>
    <dbReference type="NCBI Taxonomy" id="1204528"/>
    <lineage>
        <taxon>Viruses</taxon>
        <taxon>Duplodnaviria</taxon>
        <taxon>Heunggongvirae</taxon>
        <taxon>Uroviricota</taxon>
        <taxon>Caudoviricetes</taxon>
        <taxon>Pantevenvirales</taxon>
        <taxon>Ackermannviridae</taxon>
        <taxon>Aglimvirinae</taxon>
        <taxon>Agtrevirus</taxon>
        <taxon>Agtrevirus SKML39</taxon>
    </lineage>
</organism>
<evidence type="ECO:0000313" key="1">
    <source>
        <dbReference type="EMBL" id="AFU64398.1"/>
    </source>
</evidence>
<protein>
    <submittedName>
        <fullName evidence="1">Uncharacterized protein</fullName>
    </submittedName>
</protein>
<proteinExistence type="predicted"/>
<dbReference type="RefSeq" id="YP_007236150.1">
    <property type="nucleotide sequence ID" value="NC_019910.1"/>
</dbReference>
<dbReference type="Proteomes" id="UP000007005">
    <property type="component" value="Segment"/>
</dbReference>
<dbReference type="KEGG" id="vg:14295802"/>
<name>K4I3J0_9CAUD</name>
<dbReference type="GeneID" id="14295802"/>